<protein>
    <submittedName>
        <fullName evidence="2">Uncharacterized protein</fullName>
    </submittedName>
</protein>
<evidence type="ECO:0000256" key="1">
    <source>
        <dbReference type="SAM" id="MobiDB-lite"/>
    </source>
</evidence>
<feature type="compositionally biased region" description="Polar residues" evidence="1">
    <location>
        <begin position="13"/>
        <end position="23"/>
    </location>
</feature>
<dbReference type="Proteomes" id="UP000324800">
    <property type="component" value="Unassembled WGS sequence"/>
</dbReference>
<evidence type="ECO:0000313" key="2">
    <source>
        <dbReference type="EMBL" id="KAA6355946.1"/>
    </source>
</evidence>
<feature type="compositionally biased region" description="Basic and acidic residues" evidence="1">
    <location>
        <begin position="106"/>
        <end position="120"/>
    </location>
</feature>
<accession>A0A5J4TBZ2</accession>
<dbReference type="EMBL" id="SNRW01033780">
    <property type="protein sequence ID" value="KAA6355946.1"/>
    <property type="molecule type" value="Genomic_DNA"/>
</dbReference>
<feature type="region of interest" description="Disordered" evidence="1">
    <location>
        <begin position="1"/>
        <end position="31"/>
    </location>
</feature>
<dbReference type="AlphaFoldDB" id="A0A5J4TBZ2"/>
<proteinExistence type="predicted"/>
<sequence length="153" mass="16913">MINTGMNKDKPVGQSQLSITPTQKPIHRSGLRQRLKKAERELELQKARQLLQQQENIDLNNTNVEIPDIQGTVGQLTCSQPSPIAKSPGLNAELRPMEAGSISISNRERTEPQINEGHDDNVDEEEDEQTSSAIFLLLLDAALVFGTLEVGFV</sequence>
<organism evidence="2 3">
    <name type="scientific">Streblomastix strix</name>
    <dbReference type="NCBI Taxonomy" id="222440"/>
    <lineage>
        <taxon>Eukaryota</taxon>
        <taxon>Metamonada</taxon>
        <taxon>Preaxostyla</taxon>
        <taxon>Oxymonadida</taxon>
        <taxon>Streblomastigidae</taxon>
        <taxon>Streblomastix</taxon>
    </lineage>
</organism>
<reference evidence="2 3" key="1">
    <citation type="submission" date="2019-03" db="EMBL/GenBank/DDBJ databases">
        <title>Single cell metagenomics reveals metabolic interactions within the superorganism composed of flagellate Streblomastix strix and complex community of Bacteroidetes bacteria on its surface.</title>
        <authorList>
            <person name="Treitli S.C."/>
            <person name="Kolisko M."/>
            <person name="Husnik F."/>
            <person name="Keeling P."/>
            <person name="Hampl V."/>
        </authorList>
    </citation>
    <scope>NUCLEOTIDE SEQUENCE [LARGE SCALE GENOMIC DNA]</scope>
    <source>
        <strain evidence="2">ST1C</strain>
    </source>
</reference>
<evidence type="ECO:0000313" key="3">
    <source>
        <dbReference type="Proteomes" id="UP000324800"/>
    </source>
</evidence>
<comment type="caution">
    <text evidence="2">The sequence shown here is derived from an EMBL/GenBank/DDBJ whole genome shotgun (WGS) entry which is preliminary data.</text>
</comment>
<gene>
    <name evidence="2" type="ORF">EZS28_048527</name>
</gene>
<name>A0A5J4TBZ2_9EUKA</name>
<feature type="region of interest" description="Disordered" evidence="1">
    <location>
        <begin position="101"/>
        <end position="127"/>
    </location>
</feature>